<dbReference type="InterPro" id="IPR013762">
    <property type="entry name" value="Integrase-like_cat_sf"/>
</dbReference>
<protein>
    <submittedName>
        <fullName evidence="5">Integrase</fullName>
    </submittedName>
</protein>
<dbReference type="InterPro" id="IPR025269">
    <property type="entry name" value="SAM-like_dom"/>
</dbReference>
<dbReference type="Gene3D" id="1.10.150.130">
    <property type="match status" value="1"/>
</dbReference>
<evidence type="ECO:0000259" key="4">
    <source>
        <dbReference type="PROSITE" id="PS51898"/>
    </source>
</evidence>
<dbReference type="PROSITE" id="PS51898">
    <property type="entry name" value="TYR_RECOMBINASE"/>
    <property type="match status" value="1"/>
</dbReference>
<keyword evidence="2" id="KW-0238">DNA-binding</keyword>
<name>A0A0D8J5V9_9BACT</name>
<evidence type="ECO:0000313" key="6">
    <source>
        <dbReference type="Proteomes" id="UP000032544"/>
    </source>
</evidence>
<dbReference type="Gene3D" id="1.10.443.10">
    <property type="entry name" value="Intergrase catalytic core"/>
    <property type="match status" value="1"/>
</dbReference>
<keyword evidence="6" id="KW-1185">Reference proteome</keyword>
<sequence>MIMACVKVTLRKRAISKGRLSLYLDYYPAIRNPYTMKLTRREFLGIYVYKKPRTELEKEYNHEVLNKAEGIRAIRVQSLINDQFGFLDKHKLKADFLDYFYKIALKKDQKWMMVYAHFEKFVNGRCLFEDITVDLSRKFRSYLLSAKQLKHTKFPISQNSAASYFSTYRALLKLAYRDKLIFENINDFLESIETVDTKIEYLTLEELKTLAATPCDISVLKSASLFSCLTGLRISDILNLRWDNIIPASEGEFCMRLKTEKTDTETTLPLSNEALQLCGKRSNGRVFKDLERSMTFQPLKNWVASAGIKKKITFHCFRHTFATLQIALGTDIYTVSKMLTHKNVSTTQIYADLVNEKKRESANKISLK</sequence>
<dbReference type="Pfam" id="PF17293">
    <property type="entry name" value="Arm-DNA-bind_5"/>
    <property type="match status" value="1"/>
</dbReference>
<dbReference type="AlphaFoldDB" id="A0A0D8J5V9"/>
<feature type="domain" description="Tyr recombinase" evidence="4">
    <location>
        <begin position="197"/>
        <end position="363"/>
    </location>
</feature>
<comment type="similarity">
    <text evidence="1">Belongs to the 'phage' integrase family.</text>
</comment>
<organism evidence="5 6">
    <name type="scientific">Draconibacterium sediminis</name>
    <dbReference type="NCBI Taxonomy" id="1544798"/>
    <lineage>
        <taxon>Bacteria</taxon>
        <taxon>Pseudomonadati</taxon>
        <taxon>Bacteroidota</taxon>
        <taxon>Bacteroidia</taxon>
        <taxon>Marinilabiliales</taxon>
        <taxon>Prolixibacteraceae</taxon>
        <taxon>Draconibacterium</taxon>
    </lineage>
</organism>
<dbReference type="PANTHER" id="PTHR30349:SF64">
    <property type="entry name" value="PROPHAGE INTEGRASE INTD-RELATED"/>
    <property type="match status" value="1"/>
</dbReference>
<dbReference type="PATRIC" id="fig|1544798.3.peg.4243"/>
<dbReference type="GO" id="GO:0003677">
    <property type="term" value="F:DNA binding"/>
    <property type="evidence" value="ECO:0007669"/>
    <property type="project" value="UniProtKB-KW"/>
</dbReference>
<dbReference type="InterPro" id="IPR050090">
    <property type="entry name" value="Tyrosine_recombinase_XerCD"/>
</dbReference>
<dbReference type="InterPro" id="IPR002104">
    <property type="entry name" value="Integrase_catalytic"/>
</dbReference>
<dbReference type="GO" id="GO:0015074">
    <property type="term" value="P:DNA integration"/>
    <property type="evidence" value="ECO:0007669"/>
    <property type="project" value="InterPro"/>
</dbReference>
<dbReference type="InterPro" id="IPR011010">
    <property type="entry name" value="DNA_brk_join_enz"/>
</dbReference>
<evidence type="ECO:0000256" key="2">
    <source>
        <dbReference type="ARBA" id="ARBA00023125"/>
    </source>
</evidence>
<comment type="caution">
    <text evidence="5">The sequence shown here is derived from an EMBL/GenBank/DDBJ whole genome shotgun (WGS) entry which is preliminary data.</text>
</comment>
<dbReference type="GO" id="GO:0006310">
    <property type="term" value="P:DNA recombination"/>
    <property type="evidence" value="ECO:0007669"/>
    <property type="project" value="UniProtKB-KW"/>
</dbReference>
<dbReference type="InterPro" id="IPR010998">
    <property type="entry name" value="Integrase_recombinase_N"/>
</dbReference>
<dbReference type="EMBL" id="JRHC01000006">
    <property type="protein sequence ID" value="KJF42164.1"/>
    <property type="molecule type" value="Genomic_DNA"/>
</dbReference>
<dbReference type="Pfam" id="PF13102">
    <property type="entry name" value="Phage_int_SAM_5"/>
    <property type="match status" value="1"/>
</dbReference>
<reference evidence="5 6" key="1">
    <citation type="submission" date="2014-09" db="EMBL/GenBank/DDBJ databases">
        <title>Draft Genome Sequence of Draconibacterium sp. JN14CK-3.</title>
        <authorList>
            <person name="Dong C."/>
            <person name="Lai Q."/>
            <person name="Shao Z."/>
        </authorList>
    </citation>
    <scope>NUCLEOTIDE SEQUENCE [LARGE SCALE GENOMIC DNA]</scope>
    <source>
        <strain evidence="5 6">JN14CK-3</strain>
    </source>
</reference>
<evidence type="ECO:0000256" key="1">
    <source>
        <dbReference type="ARBA" id="ARBA00008857"/>
    </source>
</evidence>
<dbReference type="Proteomes" id="UP000032544">
    <property type="component" value="Unassembled WGS sequence"/>
</dbReference>
<proteinExistence type="inferred from homology"/>
<dbReference type="PANTHER" id="PTHR30349">
    <property type="entry name" value="PHAGE INTEGRASE-RELATED"/>
    <property type="match status" value="1"/>
</dbReference>
<dbReference type="InterPro" id="IPR035386">
    <property type="entry name" value="Arm-DNA-bind_5"/>
</dbReference>
<dbReference type="SUPFAM" id="SSF56349">
    <property type="entry name" value="DNA breaking-rejoining enzymes"/>
    <property type="match status" value="1"/>
</dbReference>
<keyword evidence="3" id="KW-0233">DNA recombination</keyword>
<dbReference type="CDD" id="cd01185">
    <property type="entry name" value="INTN1_C_like"/>
    <property type="match status" value="1"/>
</dbReference>
<evidence type="ECO:0000256" key="3">
    <source>
        <dbReference type="ARBA" id="ARBA00023172"/>
    </source>
</evidence>
<evidence type="ECO:0000313" key="5">
    <source>
        <dbReference type="EMBL" id="KJF42164.1"/>
    </source>
</evidence>
<dbReference type="Pfam" id="PF00589">
    <property type="entry name" value="Phage_integrase"/>
    <property type="match status" value="1"/>
</dbReference>
<dbReference type="STRING" id="1544798.LH29_20340"/>
<accession>A0A0D8J5V9</accession>
<gene>
    <name evidence="5" type="ORF">LH29_20340</name>
</gene>